<protein>
    <submittedName>
        <fullName evidence="1">Uncharacterized protein</fullName>
    </submittedName>
</protein>
<evidence type="ECO:0000313" key="2">
    <source>
        <dbReference type="Proteomes" id="UP001565283"/>
    </source>
</evidence>
<organism evidence="1 2">
    <name type="scientific">Lactococcus ileimucosae</name>
    <dbReference type="NCBI Taxonomy" id="2941329"/>
    <lineage>
        <taxon>Bacteria</taxon>
        <taxon>Bacillati</taxon>
        <taxon>Bacillota</taxon>
        <taxon>Bacilli</taxon>
        <taxon>Lactobacillales</taxon>
        <taxon>Streptococcaceae</taxon>
        <taxon>Lactococcus</taxon>
    </lineage>
</organism>
<dbReference type="EMBL" id="JBCLSH010000021">
    <property type="protein sequence ID" value="MEY8443916.1"/>
    <property type="molecule type" value="Genomic_DNA"/>
</dbReference>
<feature type="non-terminal residue" evidence="1">
    <location>
        <position position="1"/>
    </location>
</feature>
<accession>A0ABV4D2Z2</accession>
<keyword evidence="2" id="KW-1185">Reference proteome</keyword>
<reference evidence="1 2" key="1">
    <citation type="submission" date="2024-03" db="EMBL/GenBank/DDBJ databases">
        <title>Mouse gut bacterial collection (mGBC) of GemPharmatech.</title>
        <authorList>
            <person name="He Y."/>
            <person name="Dong L."/>
            <person name="Wu D."/>
            <person name="Gao X."/>
            <person name="Lin Z."/>
        </authorList>
    </citation>
    <scope>NUCLEOTIDE SEQUENCE [LARGE SCALE GENOMIC DNA]</scope>
    <source>
        <strain evidence="1 2">61-15</strain>
    </source>
</reference>
<evidence type="ECO:0000313" key="1">
    <source>
        <dbReference type="EMBL" id="MEY8443916.1"/>
    </source>
</evidence>
<name>A0ABV4D2Z2_9LACT</name>
<sequence>AFALSVADVVRLSGPGRAFPNRVGRVGANNTLWWTRTLSSQGLTLDTGWIVSRGDHIGWLASHWTTNLAGHGGMRPALIINPAN</sequence>
<comment type="caution">
    <text evidence="1">The sequence shown here is derived from an EMBL/GenBank/DDBJ whole genome shotgun (WGS) entry which is preliminary data.</text>
</comment>
<proteinExistence type="predicted"/>
<dbReference type="Proteomes" id="UP001565283">
    <property type="component" value="Unassembled WGS sequence"/>
</dbReference>
<gene>
    <name evidence="1" type="ORF">AALA52_06630</name>
</gene>